<dbReference type="InterPro" id="IPR000713">
    <property type="entry name" value="Mur_ligase_N"/>
</dbReference>
<dbReference type="InterPro" id="IPR035911">
    <property type="entry name" value="MurE/MurF_N"/>
</dbReference>
<comment type="function">
    <text evidence="10 11">Involved in cell wall formation. Catalyzes the final step in the synthesis of UDP-N-acetylmuramoyl-pentapeptide, the precursor of murein.</text>
</comment>
<keyword evidence="1 10" id="KW-0963">Cytoplasm</keyword>
<evidence type="ECO:0000259" key="12">
    <source>
        <dbReference type="Pfam" id="PF01225"/>
    </source>
</evidence>
<feature type="domain" description="Mur ligase C-terminal" evidence="13">
    <location>
        <begin position="329"/>
        <end position="431"/>
    </location>
</feature>
<dbReference type="GO" id="GO:0005737">
    <property type="term" value="C:cytoplasm"/>
    <property type="evidence" value="ECO:0007669"/>
    <property type="project" value="UniProtKB-SubCell"/>
</dbReference>
<dbReference type="GO" id="GO:0008360">
    <property type="term" value="P:regulation of cell shape"/>
    <property type="evidence" value="ECO:0007669"/>
    <property type="project" value="UniProtKB-KW"/>
</dbReference>
<dbReference type="InterPro" id="IPR051046">
    <property type="entry name" value="MurCDEF_CellWall_CoF430Synth"/>
</dbReference>
<feature type="binding site" evidence="10">
    <location>
        <begin position="104"/>
        <end position="110"/>
    </location>
    <ligand>
        <name>ATP</name>
        <dbReference type="ChEBI" id="CHEBI:30616"/>
    </ligand>
</feature>
<keyword evidence="8 10" id="KW-0131">Cell cycle</keyword>
<dbReference type="RefSeq" id="WP_127786690.1">
    <property type="nucleotide sequence ID" value="NZ_SACL01000002.1"/>
</dbReference>
<keyword evidence="9 10" id="KW-0961">Cell wall biogenesis/degradation</keyword>
<dbReference type="AlphaFoldDB" id="A0A437MIJ8"/>
<keyword evidence="16" id="KW-1185">Reference proteome</keyword>
<evidence type="ECO:0000256" key="8">
    <source>
        <dbReference type="ARBA" id="ARBA00023306"/>
    </source>
</evidence>
<dbReference type="Pfam" id="PF08245">
    <property type="entry name" value="Mur_ligase_M"/>
    <property type="match status" value="1"/>
</dbReference>
<sequence length="447" mass="45162">MTPLWTSAELRAATGGALEADVAVTRVGFDSRQVAPGDLFVALKAARDGHEFVPAAFAAGAACALVEHGDDPRCLKVSDTLAALTAIGAAARARSPARFVAVTGSVGKTTTKEMLRVALAAFGPTHAASASFNNHIGVPTTLANMPRDIAYAVNEIGMNNRGEIAPLASLARPHVAVISTIGTAHLGRLGSEEEIAAEKGDIVLGLEPGGTAILPADTRFLPDLLARAPRAMTFGEAEGADIRLLDYVAAPDAGRARIATPSGEIALSLSAPGRHLAVNACAVLGAVIALGLDPAVAARALAGFGAGAGRGLRRPIPVPGGTALLMDESYNASSASVQASLSVLASQPGRRIAVLGDMLELGDAGPGIHQGLADAVARAADLVYVCGPLMGGMLERLPADRQGAAAPDSASLAPLLRAALRPGDTVLVKGSLGMRMATIIQALDTAP</sequence>
<dbReference type="InterPro" id="IPR005863">
    <property type="entry name" value="UDP-N-AcMur_synth"/>
</dbReference>
<dbReference type="EC" id="6.3.2.10" evidence="10 11"/>
<dbReference type="Gene3D" id="3.40.1390.10">
    <property type="entry name" value="MurE/MurF, N-terminal domain"/>
    <property type="match status" value="1"/>
</dbReference>
<comment type="caution">
    <text evidence="15">The sequence shown here is derived from an EMBL/GenBank/DDBJ whole genome shotgun (WGS) entry which is preliminary data.</text>
</comment>
<evidence type="ECO:0000256" key="9">
    <source>
        <dbReference type="ARBA" id="ARBA00023316"/>
    </source>
</evidence>
<evidence type="ECO:0000256" key="11">
    <source>
        <dbReference type="RuleBase" id="RU004136"/>
    </source>
</evidence>
<dbReference type="Proteomes" id="UP000282957">
    <property type="component" value="Unassembled WGS sequence"/>
</dbReference>
<dbReference type="HAMAP" id="MF_02019">
    <property type="entry name" value="MurF"/>
    <property type="match status" value="1"/>
</dbReference>
<keyword evidence="3 10" id="KW-0132">Cell division</keyword>
<name>A0A437MIJ8_9PROT</name>
<dbReference type="GO" id="GO:0005524">
    <property type="term" value="F:ATP binding"/>
    <property type="evidence" value="ECO:0007669"/>
    <property type="project" value="UniProtKB-UniRule"/>
</dbReference>
<evidence type="ECO:0000256" key="6">
    <source>
        <dbReference type="ARBA" id="ARBA00022960"/>
    </source>
</evidence>
<dbReference type="InterPro" id="IPR004101">
    <property type="entry name" value="Mur_ligase_C"/>
</dbReference>
<evidence type="ECO:0000256" key="3">
    <source>
        <dbReference type="ARBA" id="ARBA00022618"/>
    </source>
</evidence>
<gene>
    <name evidence="10 15" type="primary">murF</name>
    <name evidence="15" type="ORF">EOD42_06435</name>
</gene>
<dbReference type="Pfam" id="PF01225">
    <property type="entry name" value="Mur_ligase"/>
    <property type="match status" value="1"/>
</dbReference>
<dbReference type="OrthoDB" id="9800958at2"/>
<evidence type="ECO:0000256" key="1">
    <source>
        <dbReference type="ARBA" id="ARBA00022490"/>
    </source>
</evidence>
<protein>
    <recommendedName>
        <fullName evidence="10 11">UDP-N-acetylmuramoyl-tripeptide--D-alanyl-D-alanine ligase</fullName>
        <ecNumber evidence="10 11">6.3.2.10</ecNumber>
    </recommendedName>
    <alternativeName>
        <fullName evidence="10">D-alanyl-D-alanine-adding enzyme</fullName>
    </alternativeName>
</protein>
<reference evidence="15 16" key="1">
    <citation type="submission" date="2019-01" db="EMBL/GenBank/DDBJ databases">
        <authorList>
            <person name="Chen W.-M."/>
        </authorList>
    </citation>
    <scope>NUCLEOTIDE SEQUENCE [LARGE SCALE GENOMIC DNA]</scope>
    <source>
        <strain evidence="15 16">CCP-6</strain>
    </source>
</reference>
<evidence type="ECO:0000256" key="10">
    <source>
        <dbReference type="HAMAP-Rule" id="MF_02019"/>
    </source>
</evidence>
<dbReference type="Gene3D" id="3.40.1190.10">
    <property type="entry name" value="Mur-like, catalytic domain"/>
    <property type="match status" value="1"/>
</dbReference>
<evidence type="ECO:0000256" key="2">
    <source>
        <dbReference type="ARBA" id="ARBA00022598"/>
    </source>
</evidence>
<evidence type="ECO:0000313" key="15">
    <source>
        <dbReference type="EMBL" id="RVT97462.1"/>
    </source>
</evidence>
<feature type="domain" description="Mur ligase N-terminal catalytic" evidence="12">
    <location>
        <begin position="24"/>
        <end position="70"/>
    </location>
</feature>
<evidence type="ECO:0000313" key="16">
    <source>
        <dbReference type="Proteomes" id="UP000282957"/>
    </source>
</evidence>
<evidence type="ECO:0000259" key="14">
    <source>
        <dbReference type="Pfam" id="PF08245"/>
    </source>
</evidence>
<dbReference type="PANTHER" id="PTHR43024">
    <property type="entry name" value="UDP-N-ACETYLMURAMOYL-TRIPEPTIDE--D-ALANYL-D-ALANINE LIGASE"/>
    <property type="match status" value="1"/>
</dbReference>
<keyword evidence="4 10" id="KW-0547">Nucleotide-binding</keyword>
<dbReference type="InterPro" id="IPR036565">
    <property type="entry name" value="Mur-like_cat_sf"/>
</dbReference>
<keyword evidence="5 10" id="KW-0067">ATP-binding</keyword>
<dbReference type="NCBIfam" id="TIGR01143">
    <property type="entry name" value="murF"/>
    <property type="match status" value="1"/>
</dbReference>
<comment type="pathway">
    <text evidence="10 11">Cell wall biogenesis; peptidoglycan biosynthesis.</text>
</comment>
<evidence type="ECO:0000256" key="7">
    <source>
        <dbReference type="ARBA" id="ARBA00022984"/>
    </source>
</evidence>
<dbReference type="PANTHER" id="PTHR43024:SF1">
    <property type="entry name" value="UDP-N-ACETYLMURAMOYL-TRIPEPTIDE--D-ALANYL-D-ALANINE LIGASE"/>
    <property type="match status" value="1"/>
</dbReference>
<organism evidence="15 16">
    <name type="scientific">Rhodovarius crocodyli</name>
    <dbReference type="NCBI Taxonomy" id="1979269"/>
    <lineage>
        <taxon>Bacteria</taxon>
        <taxon>Pseudomonadati</taxon>
        <taxon>Pseudomonadota</taxon>
        <taxon>Alphaproteobacteria</taxon>
        <taxon>Acetobacterales</taxon>
        <taxon>Roseomonadaceae</taxon>
        <taxon>Rhodovarius</taxon>
    </lineage>
</organism>
<dbReference type="GO" id="GO:0008766">
    <property type="term" value="F:UDP-N-acetylmuramoylalanyl-D-glutamyl-2,6-diaminopimelate-D-alanyl-D-alanine ligase activity"/>
    <property type="evidence" value="ECO:0007669"/>
    <property type="project" value="RHEA"/>
</dbReference>
<dbReference type="Gene3D" id="3.90.190.20">
    <property type="entry name" value="Mur ligase, C-terminal domain"/>
    <property type="match status" value="1"/>
</dbReference>
<dbReference type="InterPro" id="IPR013221">
    <property type="entry name" value="Mur_ligase_cen"/>
</dbReference>
<dbReference type="GO" id="GO:0051301">
    <property type="term" value="P:cell division"/>
    <property type="evidence" value="ECO:0007669"/>
    <property type="project" value="UniProtKB-KW"/>
</dbReference>
<proteinExistence type="inferred from homology"/>
<dbReference type="SUPFAM" id="SSF53244">
    <property type="entry name" value="MurD-like peptide ligases, peptide-binding domain"/>
    <property type="match status" value="1"/>
</dbReference>
<evidence type="ECO:0000256" key="4">
    <source>
        <dbReference type="ARBA" id="ARBA00022741"/>
    </source>
</evidence>
<dbReference type="GO" id="GO:0071555">
    <property type="term" value="P:cell wall organization"/>
    <property type="evidence" value="ECO:0007669"/>
    <property type="project" value="UniProtKB-KW"/>
</dbReference>
<comment type="catalytic activity">
    <reaction evidence="10 11">
        <text>D-alanyl-D-alanine + UDP-N-acetyl-alpha-D-muramoyl-L-alanyl-gamma-D-glutamyl-meso-2,6-diaminopimelate + ATP = UDP-N-acetyl-alpha-D-muramoyl-L-alanyl-gamma-D-glutamyl-meso-2,6-diaminopimeloyl-D-alanyl-D-alanine + ADP + phosphate + H(+)</text>
        <dbReference type="Rhea" id="RHEA:28374"/>
        <dbReference type="ChEBI" id="CHEBI:15378"/>
        <dbReference type="ChEBI" id="CHEBI:30616"/>
        <dbReference type="ChEBI" id="CHEBI:43474"/>
        <dbReference type="ChEBI" id="CHEBI:57822"/>
        <dbReference type="ChEBI" id="CHEBI:61386"/>
        <dbReference type="ChEBI" id="CHEBI:83905"/>
        <dbReference type="ChEBI" id="CHEBI:456216"/>
        <dbReference type="EC" id="6.3.2.10"/>
    </reaction>
</comment>
<keyword evidence="2 10" id="KW-0436">Ligase</keyword>
<evidence type="ECO:0000259" key="13">
    <source>
        <dbReference type="Pfam" id="PF02875"/>
    </source>
</evidence>
<dbReference type="GO" id="GO:0047480">
    <property type="term" value="F:UDP-N-acetylmuramoyl-tripeptide-D-alanyl-D-alanine ligase activity"/>
    <property type="evidence" value="ECO:0007669"/>
    <property type="project" value="UniProtKB-UniRule"/>
</dbReference>
<dbReference type="SUPFAM" id="SSF53623">
    <property type="entry name" value="MurD-like peptide ligases, catalytic domain"/>
    <property type="match status" value="1"/>
</dbReference>
<evidence type="ECO:0000256" key="5">
    <source>
        <dbReference type="ARBA" id="ARBA00022840"/>
    </source>
</evidence>
<accession>A0A437MIJ8</accession>
<dbReference type="UniPathway" id="UPA00219"/>
<dbReference type="SUPFAM" id="SSF63418">
    <property type="entry name" value="MurE/MurF N-terminal domain"/>
    <property type="match status" value="1"/>
</dbReference>
<dbReference type="InterPro" id="IPR036615">
    <property type="entry name" value="Mur_ligase_C_dom_sf"/>
</dbReference>
<dbReference type="GO" id="GO:0009252">
    <property type="term" value="P:peptidoglycan biosynthetic process"/>
    <property type="evidence" value="ECO:0007669"/>
    <property type="project" value="UniProtKB-UniRule"/>
</dbReference>
<dbReference type="EMBL" id="SACL01000002">
    <property type="protein sequence ID" value="RVT97462.1"/>
    <property type="molecule type" value="Genomic_DNA"/>
</dbReference>
<comment type="similarity">
    <text evidence="10">Belongs to the MurCDEF family. MurF subfamily.</text>
</comment>
<feature type="domain" description="Mur ligase central" evidence="14">
    <location>
        <begin position="102"/>
        <end position="286"/>
    </location>
</feature>
<keyword evidence="7 10" id="KW-0573">Peptidoglycan synthesis</keyword>
<dbReference type="Pfam" id="PF02875">
    <property type="entry name" value="Mur_ligase_C"/>
    <property type="match status" value="1"/>
</dbReference>
<keyword evidence="6 10" id="KW-0133">Cell shape</keyword>
<comment type="subcellular location">
    <subcellularLocation>
        <location evidence="10 11">Cytoplasm</location>
    </subcellularLocation>
</comment>